<gene>
    <name evidence="2" type="ORF">FKY71_09225</name>
</gene>
<dbReference type="Proteomes" id="UP000315400">
    <property type="component" value="Unassembled WGS sequence"/>
</dbReference>
<dbReference type="Gene3D" id="3.40.50.300">
    <property type="entry name" value="P-loop containing nucleotide triphosphate hydrolases"/>
    <property type="match status" value="1"/>
</dbReference>
<accession>A0A540VRG1</accession>
<sequence length="163" mass="18251">SEEGSNGGYQGVNCLTSENLVFIGPPGVGKTHLAIGIAQKALEAGYKVAFRNALALVEELELAEMKGELKKKISHLARFDVLVIDELGYLPMSRQARYNLFQLIHSLYEYRSVILTTNKDFTDWGEFFHNDNVAVPIIDRVIHHSHIFMLGGESYRLKQKTAG</sequence>
<protein>
    <submittedName>
        <fullName evidence="2">AAA family ATPase</fullName>
    </submittedName>
</protein>
<dbReference type="AlphaFoldDB" id="A0A540VRG1"/>
<dbReference type="InterPro" id="IPR002611">
    <property type="entry name" value="IstB_ATP-bd"/>
</dbReference>
<proteinExistence type="predicted"/>
<dbReference type="EMBL" id="VIFK01000071">
    <property type="protein sequence ID" value="TQE99332.1"/>
    <property type="molecule type" value="Genomic_DNA"/>
</dbReference>
<feature type="non-terminal residue" evidence="2">
    <location>
        <position position="1"/>
    </location>
</feature>
<dbReference type="SUPFAM" id="SSF52540">
    <property type="entry name" value="P-loop containing nucleoside triphosphate hydrolases"/>
    <property type="match status" value="1"/>
</dbReference>
<dbReference type="InterPro" id="IPR027417">
    <property type="entry name" value="P-loop_NTPase"/>
</dbReference>
<name>A0A540VRG1_9GAMM</name>
<dbReference type="SMART" id="SM00382">
    <property type="entry name" value="AAA"/>
    <property type="match status" value="1"/>
</dbReference>
<dbReference type="Pfam" id="PF01695">
    <property type="entry name" value="IstB_IS21"/>
    <property type="match status" value="1"/>
</dbReference>
<dbReference type="GO" id="GO:0006260">
    <property type="term" value="P:DNA replication"/>
    <property type="evidence" value="ECO:0007669"/>
    <property type="project" value="TreeGrafter"/>
</dbReference>
<comment type="caution">
    <text evidence="2">The sequence shown here is derived from an EMBL/GenBank/DDBJ whole genome shotgun (WGS) entry which is preliminary data.</text>
</comment>
<evidence type="ECO:0000313" key="3">
    <source>
        <dbReference type="Proteomes" id="UP000315400"/>
    </source>
</evidence>
<feature type="domain" description="AAA+ ATPase" evidence="1">
    <location>
        <begin position="16"/>
        <end position="148"/>
    </location>
</feature>
<dbReference type="PANTHER" id="PTHR30050">
    <property type="entry name" value="CHROMOSOMAL REPLICATION INITIATOR PROTEIN DNAA"/>
    <property type="match status" value="1"/>
</dbReference>
<reference evidence="2 3" key="1">
    <citation type="submission" date="2019-06" db="EMBL/GenBank/DDBJ databases">
        <title>Metagenome assembled Genome of Spiribacter salinus SL48-SHIP from the microbial mat of Salt Lake 48 (Novosibirsk region, Russia).</title>
        <authorList>
            <person name="Shipova A."/>
            <person name="Rozanov A.S."/>
            <person name="Bryanskaya A.V."/>
            <person name="Peltek S.E."/>
        </authorList>
    </citation>
    <scope>NUCLEOTIDE SEQUENCE [LARGE SCALE GENOMIC DNA]</scope>
    <source>
        <strain evidence="2">SL48-SHIP-2</strain>
    </source>
</reference>
<dbReference type="PANTHER" id="PTHR30050:SF4">
    <property type="entry name" value="ATP-BINDING PROTEIN RV3427C IN INSERTION SEQUENCE-RELATED"/>
    <property type="match status" value="1"/>
</dbReference>
<dbReference type="InterPro" id="IPR003593">
    <property type="entry name" value="AAA+_ATPase"/>
</dbReference>
<dbReference type="GO" id="GO:0005524">
    <property type="term" value="F:ATP binding"/>
    <property type="evidence" value="ECO:0007669"/>
    <property type="project" value="InterPro"/>
</dbReference>
<evidence type="ECO:0000259" key="1">
    <source>
        <dbReference type="SMART" id="SM00382"/>
    </source>
</evidence>
<evidence type="ECO:0000313" key="2">
    <source>
        <dbReference type="EMBL" id="TQE99332.1"/>
    </source>
</evidence>
<organism evidence="2 3">
    <name type="scientific">Spiribacter salinus</name>
    <dbReference type="NCBI Taxonomy" id="1335746"/>
    <lineage>
        <taxon>Bacteria</taxon>
        <taxon>Pseudomonadati</taxon>
        <taxon>Pseudomonadota</taxon>
        <taxon>Gammaproteobacteria</taxon>
        <taxon>Chromatiales</taxon>
        <taxon>Ectothiorhodospiraceae</taxon>
        <taxon>Spiribacter</taxon>
    </lineage>
</organism>
<dbReference type="CDD" id="cd00009">
    <property type="entry name" value="AAA"/>
    <property type="match status" value="1"/>
</dbReference>